<dbReference type="FunFam" id="3.40.50.300:FF:000221">
    <property type="entry name" value="Multidrug ABC transporter ATP-binding protein"/>
    <property type="match status" value="1"/>
</dbReference>
<dbReference type="AlphaFoldDB" id="A0A168J3E7"/>
<comment type="caution">
    <text evidence="12">The sequence shown here is derived from an EMBL/GenBank/DDBJ whole genome shotgun (WGS) entry which is preliminary data.</text>
</comment>
<dbReference type="RefSeq" id="WP_068535639.1">
    <property type="nucleotide sequence ID" value="NZ_LVJH01000039.1"/>
</dbReference>
<dbReference type="PROSITE" id="PS50893">
    <property type="entry name" value="ABC_TRANSPORTER_2"/>
    <property type="match status" value="1"/>
</dbReference>
<keyword evidence="8 9" id="KW-0472">Membrane</keyword>
<dbReference type="PROSITE" id="PS00211">
    <property type="entry name" value="ABC_TRANSPORTER_1"/>
    <property type="match status" value="1"/>
</dbReference>
<dbReference type="SUPFAM" id="SSF90123">
    <property type="entry name" value="ABC transporter transmembrane region"/>
    <property type="match status" value="1"/>
</dbReference>
<dbReference type="GO" id="GO:0005886">
    <property type="term" value="C:plasma membrane"/>
    <property type="evidence" value="ECO:0007669"/>
    <property type="project" value="UniProtKB-SubCell"/>
</dbReference>
<reference evidence="12 13" key="1">
    <citation type="submission" date="2016-03" db="EMBL/GenBank/DDBJ databases">
        <title>Draft genome sequence of Paenibacillus glacialis DSM 22343.</title>
        <authorList>
            <person name="Shin S.-K."/>
            <person name="Yi H."/>
        </authorList>
    </citation>
    <scope>NUCLEOTIDE SEQUENCE [LARGE SCALE GENOMIC DNA]</scope>
    <source>
        <strain evidence="12 13">DSM 22343</strain>
    </source>
</reference>
<proteinExistence type="predicted"/>
<evidence type="ECO:0000259" key="10">
    <source>
        <dbReference type="PROSITE" id="PS50893"/>
    </source>
</evidence>
<feature type="transmembrane region" description="Helical" evidence="9">
    <location>
        <begin position="248"/>
        <end position="270"/>
    </location>
</feature>
<evidence type="ECO:0000256" key="3">
    <source>
        <dbReference type="ARBA" id="ARBA00022475"/>
    </source>
</evidence>
<dbReference type="Gene3D" id="1.20.1560.10">
    <property type="entry name" value="ABC transporter type 1, transmembrane domain"/>
    <property type="match status" value="1"/>
</dbReference>
<dbReference type="OrthoDB" id="9762778at2"/>
<dbReference type="InterPro" id="IPR003593">
    <property type="entry name" value="AAA+_ATPase"/>
</dbReference>
<dbReference type="InterPro" id="IPR017871">
    <property type="entry name" value="ABC_transporter-like_CS"/>
</dbReference>
<protein>
    <submittedName>
        <fullName evidence="12">ABC transporter ATP-binding protein</fullName>
    </submittedName>
</protein>
<keyword evidence="2" id="KW-0813">Transport</keyword>
<feature type="transmembrane region" description="Helical" evidence="9">
    <location>
        <begin position="21"/>
        <end position="43"/>
    </location>
</feature>
<evidence type="ECO:0000256" key="4">
    <source>
        <dbReference type="ARBA" id="ARBA00022692"/>
    </source>
</evidence>
<feature type="domain" description="ABC transmembrane type-1" evidence="11">
    <location>
        <begin position="22"/>
        <end position="306"/>
    </location>
</feature>
<dbReference type="GO" id="GO:0034040">
    <property type="term" value="F:ATPase-coupled lipid transmembrane transporter activity"/>
    <property type="evidence" value="ECO:0007669"/>
    <property type="project" value="TreeGrafter"/>
</dbReference>
<evidence type="ECO:0000256" key="5">
    <source>
        <dbReference type="ARBA" id="ARBA00022741"/>
    </source>
</evidence>
<evidence type="ECO:0000256" key="8">
    <source>
        <dbReference type="ARBA" id="ARBA00023136"/>
    </source>
</evidence>
<dbReference type="InterPro" id="IPR036640">
    <property type="entry name" value="ABC1_TM_sf"/>
</dbReference>
<keyword evidence="13" id="KW-1185">Reference proteome</keyword>
<keyword evidence="6 12" id="KW-0067">ATP-binding</keyword>
<evidence type="ECO:0000256" key="2">
    <source>
        <dbReference type="ARBA" id="ARBA00022448"/>
    </source>
</evidence>
<dbReference type="EMBL" id="LVJH01000039">
    <property type="protein sequence ID" value="OAB40109.1"/>
    <property type="molecule type" value="Genomic_DNA"/>
</dbReference>
<evidence type="ECO:0000313" key="13">
    <source>
        <dbReference type="Proteomes" id="UP000076967"/>
    </source>
</evidence>
<keyword evidence="4 9" id="KW-0812">Transmembrane</keyword>
<feature type="domain" description="ABC transporter" evidence="10">
    <location>
        <begin position="339"/>
        <end position="572"/>
    </location>
</feature>
<dbReference type="PROSITE" id="PS50929">
    <property type="entry name" value="ABC_TM1F"/>
    <property type="match status" value="1"/>
</dbReference>
<dbReference type="PANTHER" id="PTHR24221:SF397">
    <property type="entry name" value="ABC TRANSPORTER, ATP-BINDING TRANSMEMBRANE PROTEIN"/>
    <property type="match status" value="1"/>
</dbReference>
<keyword evidence="3" id="KW-1003">Cell membrane</keyword>
<feature type="transmembrane region" description="Helical" evidence="9">
    <location>
        <begin position="63"/>
        <end position="92"/>
    </location>
</feature>
<dbReference type="SMART" id="SM00382">
    <property type="entry name" value="AAA"/>
    <property type="match status" value="1"/>
</dbReference>
<dbReference type="STRING" id="494026.PGLA_18275"/>
<evidence type="ECO:0000313" key="12">
    <source>
        <dbReference type="EMBL" id="OAB40109.1"/>
    </source>
</evidence>
<dbReference type="InterPro" id="IPR011527">
    <property type="entry name" value="ABC1_TM_dom"/>
</dbReference>
<dbReference type="Pfam" id="PF00005">
    <property type="entry name" value="ABC_tran"/>
    <property type="match status" value="1"/>
</dbReference>
<dbReference type="InterPro" id="IPR027417">
    <property type="entry name" value="P-loop_NTPase"/>
</dbReference>
<dbReference type="InterPro" id="IPR003439">
    <property type="entry name" value="ABC_transporter-like_ATP-bd"/>
</dbReference>
<evidence type="ECO:0000256" key="1">
    <source>
        <dbReference type="ARBA" id="ARBA00004651"/>
    </source>
</evidence>
<dbReference type="InterPro" id="IPR039421">
    <property type="entry name" value="Type_1_exporter"/>
</dbReference>
<accession>A0A168J3E7</accession>
<gene>
    <name evidence="12" type="ORF">PGLA_18275</name>
</gene>
<organism evidence="12 13">
    <name type="scientific">Paenibacillus glacialis</name>
    <dbReference type="NCBI Taxonomy" id="494026"/>
    <lineage>
        <taxon>Bacteria</taxon>
        <taxon>Bacillati</taxon>
        <taxon>Bacillota</taxon>
        <taxon>Bacilli</taxon>
        <taxon>Bacillales</taxon>
        <taxon>Paenibacillaceae</taxon>
        <taxon>Paenibacillus</taxon>
    </lineage>
</organism>
<evidence type="ECO:0000256" key="9">
    <source>
        <dbReference type="SAM" id="Phobius"/>
    </source>
</evidence>
<comment type="subcellular location">
    <subcellularLocation>
        <location evidence="1">Cell membrane</location>
        <topology evidence="1">Multi-pass membrane protein</topology>
    </subcellularLocation>
</comment>
<dbReference type="SUPFAM" id="SSF52540">
    <property type="entry name" value="P-loop containing nucleoside triphosphate hydrolases"/>
    <property type="match status" value="1"/>
</dbReference>
<dbReference type="GO" id="GO:0016887">
    <property type="term" value="F:ATP hydrolysis activity"/>
    <property type="evidence" value="ECO:0007669"/>
    <property type="project" value="InterPro"/>
</dbReference>
<dbReference type="FunFam" id="1.20.1560.10:FF:000127">
    <property type="entry name" value="ABC transporter ATP-binding protein"/>
    <property type="match status" value="1"/>
</dbReference>
<keyword evidence="5" id="KW-0547">Nucleotide-binding</keyword>
<dbReference type="Proteomes" id="UP000076967">
    <property type="component" value="Unassembled WGS sequence"/>
</dbReference>
<dbReference type="GO" id="GO:0005524">
    <property type="term" value="F:ATP binding"/>
    <property type="evidence" value="ECO:0007669"/>
    <property type="project" value="UniProtKB-KW"/>
</dbReference>
<evidence type="ECO:0000259" key="11">
    <source>
        <dbReference type="PROSITE" id="PS50929"/>
    </source>
</evidence>
<dbReference type="GO" id="GO:0140359">
    <property type="term" value="F:ABC-type transporter activity"/>
    <property type="evidence" value="ECO:0007669"/>
    <property type="project" value="InterPro"/>
</dbReference>
<dbReference type="Pfam" id="PF00664">
    <property type="entry name" value="ABC_membrane"/>
    <property type="match status" value="1"/>
</dbReference>
<dbReference type="Gene3D" id="3.40.50.300">
    <property type="entry name" value="P-loop containing nucleotide triphosphate hydrolases"/>
    <property type="match status" value="1"/>
</dbReference>
<evidence type="ECO:0000256" key="6">
    <source>
        <dbReference type="ARBA" id="ARBA00022840"/>
    </source>
</evidence>
<evidence type="ECO:0000256" key="7">
    <source>
        <dbReference type="ARBA" id="ARBA00022989"/>
    </source>
</evidence>
<keyword evidence="7 9" id="KW-1133">Transmembrane helix</keyword>
<sequence length="585" mass="65626">MFIKKELSWILHLAVPQRRKLLFSCIYAVMSALLTLVPFVIIYHLSIHWLNGILDSSTVWRLVIYALIAVILRFVFLGLSSLLAHIAAYNLLYDIRTYLTNKLGRLPMGFFNQQQVGKLKKIVIDDVEKVEQLIAHHLPDFIVSIITPICVFVYLLTVDWRMALITLLPIPCAVFIQVKRAHSGAGEDMEKYHQHLERMNGTMIEYIHTMPIIKAFNLTVQSFSGYQNSVEDYTQLWKRLSRKKVPTYVLYTAFIESGLIFILPISLLFFQRGSLTIPEVLLFLMLGVGLTAPLKQLSTFSHTVQNTVLGIKKMHKVLMAKELSEAGTDVSAIPQHYPIFFDKVSFSYGDRMILQDVTMTMQAGTVTALVGPSGAGKSTIAQLIARFWEVEKGRLLIGGIPIKDIPQEALMDLVSYVFQDVSMMNDTLFANICMGKQEASSEQIIQAAKTAQAHDFISALPNGYDTKIGHGGIHLSGGERQRIAIARAIFKNAPVLILDEATAYADSENESHIQAGISHLLQDKTVVIIAHRLSTITDVDNIIVLDAGRVVDQGTHDVLLQHCSLYQQMWHAYMEVDQWTLAGKA</sequence>
<dbReference type="PANTHER" id="PTHR24221">
    <property type="entry name" value="ATP-BINDING CASSETTE SUB-FAMILY B"/>
    <property type="match status" value="1"/>
</dbReference>
<name>A0A168J3E7_9BACL</name>